<dbReference type="PANTHER" id="PTHR11820:SF7">
    <property type="entry name" value="ACYLPYRUVASE FAHD1, MITOCHONDRIAL"/>
    <property type="match status" value="1"/>
</dbReference>
<dbReference type="GO" id="GO:0018773">
    <property type="term" value="F:acetylpyruvate hydrolase activity"/>
    <property type="evidence" value="ECO:0007669"/>
    <property type="project" value="TreeGrafter"/>
</dbReference>
<feature type="region of interest" description="Disordered" evidence="2">
    <location>
        <begin position="265"/>
        <end position="286"/>
    </location>
</feature>
<feature type="compositionally biased region" description="Basic and acidic residues" evidence="2">
    <location>
        <begin position="277"/>
        <end position="286"/>
    </location>
</feature>
<evidence type="ECO:0000313" key="5">
    <source>
        <dbReference type="Proteomes" id="UP000267464"/>
    </source>
</evidence>
<dbReference type="RefSeq" id="WP_124540660.1">
    <property type="nucleotide sequence ID" value="NZ_QUSW01000003.1"/>
</dbReference>
<comment type="caution">
    <text evidence="4">The sequence shown here is derived from an EMBL/GenBank/DDBJ whole genome shotgun (WGS) entry which is preliminary data.</text>
</comment>
<keyword evidence="4" id="KW-0378">Hydrolase</keyword>
<dbReference type="Proteomes" id="UP000267464">
    <property type="component" value="Unassembled WGS sequence"/>
</dbReference>
<dbReference type="InterPro" id="IPR011234">
    <property type="entry name" value="Fumarylacetoacetase-like_C"/>
</dbReference>
<dbReference type="PANTHER" id="PTHR11820">
    <property type="entry name" value="ACYLPYRUVASE"/>
    <property type="match status" value="1"/>
</dbReference>
<proteinExistence type="predicted"/>
<protein>
    <submittedName>
        <fullName evidence="4">FAA hydrolase family protein</fullName>
    </submittedName>
</protein>
<gene>
    <name evidence="4" type="ORF">DZC73_12820</name>
</gene>
<dbReference type="GO" id="GO:0046872">
    <property type="term" value="F:metal ion binding"/>
    <property type="evidence" value="ECO:0007669"/>
    <property type="project" value="UniProtKB-KW"/>
</dbReference>
<accession>A0A3N7JZG6</accession>
<dbReference type="EMBL" id="QUSW01000003">
    <property type="protein sequence ID" value="RQP24195.1"/>
    <property type="molecule type" value="Genomic_DNA"/>
</dbReference>
<dbReference type="Pfam" id="PF01557">
    <property type="entry name" value="FAA_hydrolase"/>
    <property type="match status" value="1"/>
</dbReference>
<evidence type="ECO:0000256" key="1">
    <source>
        <dbReference type="ARBA" id="ARBA00022723"/>
    </source>
</evidence>
<keyword evidence="1" id="KW-0479">Metal-binding</keyword>
<dbReference type="Gene3D" id="3.90.850.10">
    <property type="entry name" value="Fumarylacetoacetase-like, C-terminal domain"/>
    <property type="match status" value="1"/>
</dbReference>
<name>A0A3N7JZG6_9BURK</name>
<evidence type="ECO:0000256" key="2">
    <source>
        <dbReference type="SAM" id="MobiDB-lite"/>
    </source>
</evidence>
<organism evidence="4 5">
    <name type="scientific">Piscinibacter terrae</name>
    <dbReference type="NCBI Taxonomy" id="2496871"/>
    <lineage>
        <taxon>Bacteria</taxon>
        <taxon>Pseudomonadati</taxon>
        <taxon>Pseudomonadota</taxon>
        <taxon>Betaproteobacteria</taxon>
        <taxon>Burkholderiales</taxon>
        <taxon>Sphaerotilaceae</taxon>
        <taxon>Piscinibacter</taxon>
    </lineage>
</organism>
<reference evidence="4 5" key="1">
    <citation type="submission" date="2018-08" db="EMBL/GenBank/DDBJ databases">
        <authorList>
            <person name="Khan S.A."/>
            <person name="Jeon C.O."/>
            <person name="Chun B.H."/>
            <person name="Jeong S.E."/>
        </authorList>
    </citation>
    <scope>NUCLEOTIDE SEQUENCE [LARGE SCALE GENOMIC DNA]</scope>
    <source>
        <strain evidence="4 5">S-16</strain>
    </source>
</reference>
<sequence length="304" mass="32860">MNPLPDVMKGPRVERRRVLVDGRACAGVVLDDGRLRLDDGRLVDLAGAVHLPPCEPTKIICVHLSYRSRGIESRNLPQPTPTPTYFMKPVTALNVHGGSVAKPADCKYLNYEGEFAVVIGRACRDVTPAEAWGCIAGFTAALDMGLHDFRDTDAGSMLRVKGSDGFLPLGPGLVSGIDIREQTLRTFRNGELVQEASIGEELIWDPAYMVADIARHITLVPGDVILTGTPCHSRSLDAGDSIEVEITGIGRLGSRIVAAPAPRATALGIGHPPTDSEEARRVALGNDERVPQRFKDAYRRAARR</sequence>
<evidence type="ECO:0000259" key="3">
    <source>
        <dbReference type="Pfam" id="PF01557"/>
    </source>
</evidence>
<keyword evidence="5" id="KW-1185">Reference proteome</keyword>
<dbReference type="OrthoDB" id="8582489at2"/>
<dbReference type="AlphaFoldDB" id="A0A3N7JZG6"/>
<dbReference type="InterPro" id="IPR036663">
    <property type="entry name" value="Fumarylacetoacetase_C_sf"/>
</dbReference>
<dbReference type="SUPFAM" id="SSF56529">
    <property type="entry name" value="FAH"/>
    <property type="match status" value="1"/>
</dbReference>
<reference evidence="4 5" key="2">
    <citation type="submission" date="2018-12" db="EMBL/GenBank/DDBJ databases">
        <title>Rhizobacter gummiphilus sp. nov., a rubber-degrading bacterium isolated from the soil of a botanical garden in Japan.</title>
        <authorList>
            <person name="Shunsuke S.S."/>
        </authorList>
    </citation>
    <scope>NUCLEOTIDE SEQUENCE [LARGE SCALE GENOMIC DNA]</scope>
    <source>
        <strain evidence="4 5">S-16</strain>
    </source>
</reference>
<feature type="domain" description="Fumarylacetoacetase-like C-terminal" evidence="3">
    <location>
        <begin position="58"/>
        <end position="257"/>
    </location>
</feature>
<evidence type="ECO:0000313" key="4">
    <source>
        <dbReference type="EMBL" id="RQP24195.1"/>
    </source>
</evidence>